<proteinExistence type="predicted"/>
<dbReference type="EMBL" id="DTIN01000009">
    <property type="protein sequence ID" value="HFX12931.1"/>
    <property type="molecule type" value="Genomic_DNA"/>
</dbReference>
<organism evidence="2">
    <name type="scientific">Dictyoglomus thermophilum</name>
    <dbReference type="NCBI Taxonomy" id="14"/>
    <lineage>
        <taxon>Bacteria</taxon>
        <taxon>Pseudomonadati</taxon>
        <taxon>Dictyoglomota</taxon>
        <taxon>Dictyoglomia</taxon>
        <taxon>Dictyoglomales</taxon>
        <taxon>Dictyoglomaceae</taxon>
        <taxon>Dictyoglomus</taxon>
    </lineage>
</organism>
<comment type="caution">
    <text evidence="2">The sequence shown here is derived from an EMBL/GenBank/DDBJ whole genome shotgun (WGS) entry which is preliminary data.</text>
</comment>
<evidence type="ECO:0008006" key="3">
    <source>
        <dbReference type="Google" id="ProtNLM"/>
    </source>
</evidence>
<protein>
    <recommendedName>
        <fullName evidence="3">Type II secretion system protein</fullName>
    </recommendedName>
</protein>
<evidence type="ECO:0000256" key="1">
    <source>
        <dbReference type="SAM" id="Phobius"/>
    </source>
</evidence>
<keyword evidence="1" id="KW-0472">Membrane</keyword>
<dbReference type="AlphaFoldDB" id="A0A7C3MK50"/>
<name>A0A7C3MK50_DICTH</name>
<accession>A0A7C3MK50</accession>
<evidence type="ECO:0000313" key="2">
    <source>
        <dbReference type="EMBL" id="HFX12931.1"/>
    </source>
</evidence>
<feature type="transmembrane region" description="Helical" evidence="1">
    <location>
        <begin position="12"/>
        <end position="36"/>
    </location>
</feature>
<keyword evidence="1" id="KW-0812">Transmembrane</keyword>
<sequence length="186" mass="20462">MKNKREKGQSLIGVVIFAIILMVLVLGATGATVLSFTLNKRLKDRAEAQDIAKNIIETIKVWSGNSLDNFLSLNENEKQNVQGAIPAIPTICPAIPADPSGGDMIYTQFMSIPQVNGSPKYAVQFLIKDYYQPGTSTVILKRITIRVYYTKRDGKIDTSFHKPGPGSPPKRYENPLAEIVGVISRP</sequence>
<gene>
    <name evidence="2" type="ORF">ENW00_02075</name>
</gene>
<keyword evidence="1" id="KW-1133">Transmembrane helix</keyword>
<reference evidence="2" key="1">
    <citation type="journal article" date="2020" name="mSystems">
        <title>Genome- and Community-Level Interaction Insights into Carbon Utilization and Element Cycling Functions of Hydrothermarchaeota in Hydrothermal Sediment.</title>
        <authorList>
            <person name="Zhou Z."/>
            <person name="Liu Y."/>
            <person name="Xu W."/>
            <person name="Pan J."/>
            <person name="Luo Z.H."/>
            <person name="Li M."/>
        </authorList>
    </citation>
    <scope>NUCLEOTIDE SEQUENCE [LARGE SCALE GENOMIC DNA]</scope>
    <source>
        <strain evidence="2">SpSt-81</strain>
    </source>
</reference>